<keyword evidence="1" id="KW-0472">Membrane</keyword>
<protein>
    <submittedName>
        <fullName evidence="2">Uncharacterized protein</fullName>
    </submittedName>
</protein>
<accession>A0ABM9IE23</accession>
<keyword evidence="1" id="KW-0812">Transmembrane</keyword>
<organism evidence="2 3">
    <name type="scientific">Candidatus Methylacidiphilum fumarolicum</name>
    <dbReference type="NCBI Taxonomy" id="591154"/>
    <lineage>
        <taxon>Bacteria</taxon>
        <taxon>Pseudomonadati</taxon>
        <taxon>Verrucomicrobiota</taxon>
        <taxon>Methylacidiphilae</taxon>
        <taxon>Methylacidiphilales</taxon>
        <taxon>Methylacidiphilaceae</taxon>
        <taxon>Methylacidiphilum (ex Ratnadevi et al. 2023)</taxon>
    </lineage>
</organism>
<keyword evidence="1" id="KW-1133">Transmembrane helix</keyword>
<evidence type="ECO:0000313" key="2">
    <source>
        <dbReference type="EMBL" id="CAI9085938.1"/>
    </source>
</evidence>
<keyword evidence="3" id="KW-1185">Reference proteome</keyword>
<sequence length="194" mass="22428">MYVVVCKCAISNCETYDKCGFVVNNYFAAHFTIYPEYPLPYKRGCFMNAYCNKIPHSGMVSLVYDIVGIGNILNDHKINIYITYKNEPDKYLYSWSEVPVNGVIWKRVYLKPGSYISKINIFCDQGIITKLNQYGILIEDKNVNFVFPFIVNSGNILSWIKYKIMIIPIIAIIICIIIGIIFRVVQKNNNYVKN</sequence>
<name>A0ABM9IE23_9BACT</name>
<evidence type="ECO:0000313" key="3">
    <source>
        <dbReference type="Proteomes" id="UP001161497"/>
    </source>
</evidence>
<evidence type="ECO:0000256" key="1">
    <source>
        <dbReference type="SAM" id="Phobius"/>
    </source>
</evidence>
<proteinExistence type="predicted"/>
<dbReference type="EMBL" id="OX458932">
    <property type="protein sequence ID" value="CAI9085938.1"/>
    <property type="molecule type" value="Genomic_DNA"/>
</dbReference>
<reference evidence="2" key="1">
    <citation type="submission" date="2023-03" db="EMBL/GenBank/DDBJ databases">
        <authorList>
            <person name="Cremers G."/>
            <person name="Picone N."/>
        </authorList>
    </citation>
    <scope>NUCLEOTIDE SEQUENCE</scope>
    <source>
        <strain evidence="2">Sample_alias</strain>
    </source>
</reference>
<dbReference type="Proteomes" id="UP001161497">
    <property type="component" value="Chromosome"/>
</dbReference>
<gene>
    <name evidence="2" type="ORF">MFUM_1603</name>
</gene>
<feature type="transmembrane region" description="Helical" evidence="1">
    <location>
        <begin position="164"/>
        <end position="185"/>
    </location>
</feature>